<sequence length="815" mass="93103">MATPVSQHQSHMPGSFEPMDYIDSHSMDYFDAQSDYVDAQSTLYIDDHPNVWDDPFERLTTQQDSWREREPPAPWATSHLAGLDLESVEWRTYEPPVCLKSIPDAVPDVLRDIIISSVEAIRKQAEIDHRQLQEEEERKRAAEVEAREVEKMKKQADEHYLPIIIPEHDPEGGNNEVSVEVLDLLDSAEPGKDVKGKGKATSSSPPPPSSSGASSPEPDLVLPPIKGIRSRLAVLDRLFARSRRSGESSSAGYTREALKKQFLISSPVPGSFSHGGAAARQMASSATIMPEPLVPEQTPVECVSCLDDFPEASMVKVPCHSYCADCFVALISNAVQNEQQWPPKCCLNAIPAQTILRFVPEDLKNTFREKASEWEIPVSERVYCYRAGCGLWVKPAQIKKSKRKGKCDAGHWTCVLCRAKHHGSAECPQDPEMNLTNALAEEEGWKRCYKCQAYVEHREACQHMTCRCGAQFCYVCGSRWRTCECTLEQLNMIKNRADERREQRQMKESAESEELRLILAQIEQFEREEALKAEIARQEEERLEQERQERELQQRAWEEYTRRNAVDKRFAGYRQDLQGLHDAQLAMVKTQQELDTLNLCRYGQGNQEQLTLKQEYERAELDSRIRDKIARKEKQFEQDFDSRAGEEIKIMKEYEERLRAYWARKPNGHAEMAKAIKPLKAKLESGCKAWRRWKDDQLGEYKDRLEEDRSIREELMGHALRRLEEKREADELDLVRRGVAEMIWLRVVSVERERMLQLMEAEEMEGDADSLFAGDSSATDAYTNGQARASDSALAPQEGVSIYTSCELTTVGVAM</sequence>
<accession>A0ACC0V904</accession>
<reference evidence="1" key="1">
    <citation type="submission" date="2022-10" db="EMBL/GenBank/DDBJ databases">
        <title>Complete Genome of Trichothecium roseum strain YXFP-22015, a Plant Pathogen Isolated from Citrus.</title>
        <authorList>
            <person name="Wang Y."/>
            <person name="Zhu L."/>
        </authorList>
    </citation>
    <scope>NUCLEOTIDE SEQUENCE</scope>
    <source>
        <strain evidence="1">YXFP-22015</strain>
    </source>
</reference>
<evidence type="ECO:0000313" key="2">
    <source>
        <dbReference type="Proteomes" id="UP001163324"/>
    </source>
</evidence>
<organism evidence="1 2">
    <name type="scientific">Trichothecium roseum</name>
    <dbReference type="NCBI Taxonomy" id="47278"/>
    <lineage>
        <taxon>Eukaryota</taxon>
        <taxon>Fungi</taxon>
        <taxon>Dikarya</taxon>
        <taxon>Ascomycota</taxon>
        <taxon>Pezizomycotina</taxon>
        <taxon>Sordariomycetes</taxon>
        <taxon>Hypocreomycetidae</taxon>
        <taxon>Hypocreales</taxon>
        <taxon>Hypocreales incertae sedis</taxon>
        <taxon>Trichothecium</taxon>
    </lineage>
</organism>
<evidence type="ECO:0000313" key="1">
    <source>
        <dbReference type="EMBL" id="KAI9902966.1"/>
    </source>
</evidence>
<dbReference type="Proteomes" id="UP001163324">
    <property type="component" value="Chromosome 2"/>
</dbReference>
<dbReference type="EMBL" id="CM047941">
    <property type="protein sequence ID" value="KAI9902966.1"/>
    <property type="molecule type" value="Genomic_DNA"/>
</dbReference>
<comment type="caution">
    <text evidence="1">The sequence shown here is derived from an EMBL/GenBank/DDBJ whole genome shotgun (WGS) entry which is preliminary data.</text>
</comment>
<name>A0ACC0V904_9HYPO</name>
<keyword evidence="2" id="KW-1185">Reference proteome</keyword>
<protein>
    <submittedName>
        <fullName evidence="1">Uncharacterized protein</fullName>
    </submittedName>
</protein>
<gene>
    <name evidence="1" type="ORF">N3K66_002318</name>
</gene>
<proteinExistence type="predicted"/>